<reference evidence="2" key="1">
    <citation type="submission" date="2019-11" db="EMBL/GenBank/DDBJ databases">
        <authorList>
            <person name="Feng L."/>
        </authorList>
    </citation>
    <scope>NUCLEOTIDE SEQUENCE</scope>
    <source>
        <strain evidence="2">EMassiliensisLFYP7</strain>
    </source>
</reference>
<dbReference type="GO" id="GO:0019534">
    <property type="term" value="F:toxin transmembrane transporter activity"/>
    <property type="evidence" value="ECO:0007669"/>
    <property type="project" value="InterPro"/>
</dbReference>
<evidence type="ECO:0000313" key="2">
    <source>
        <dbReference type="EMBL" id="VYT94811.1"/>
    </source>
</evidence>
<dbReference type="PROSITE" id="PS51257">
    <property type="entry name" value="PROKAR_LIPOPROTEIN"/>
    <property type="match status" value="1"/>
</dbReference>
<dbReference type="Gene3D" id="3.30.1150.10">
    <property type="match status" value="1"/>
</dbReference>
<keyword evidence="1" id="KW-0732">Signal</keyword>
<organism evidence="2">
    <name type="scientific">Phytobacter massiliensis</name>
    <dbReference type="NCBI Taxonomy" id="1485952"/>
    <lineage>
        <taxon>Bacteria</taxon>
        <taxon>Pseudomonadati</taxon>
        <taxon>Pseudomonadota</taxon>
        <taxon>Gammaproteobacteria</taxon>
        <taxon>Enterobacterales</taxon>
        <taxon>Enterobacteriaceae</taxon>
        <taxon>Phytobacter</taxon>
    </lineage>
</organism>
<accession>A0A6N3AT76</accession>
<evidence type="ECO:0000256" key="1">
    <source>
        <dbReference type="SAM" id="SignalP"/>
    </source>
</evidence>
<protein>
    <submittedName>
        <fullName evidence="2">Cell envelope integrity inner membrane protein TolA</fullName>
    </submittedName>
</protein>
<name>A0A6N3AT76_9ENTR</name>
<dbReference type="InterPro" id="IPR014161">
    <property type="entry name" value="Tol-Pal_TolA"/>
</dbReference>
<feature type="signal peptide" evidence="1">
    <location>
        <begin position="1"/>
        <end position="22"/>
    </location>
</feature>
<dbReference type="Pfam" id="PF06519">
    <property type="entry name" value="TolA"/>
    <property type="match status" value="1"/>
</dbReference>
<dbReference type="GO" id="GO:0016020">
    <property type="term" value="C:membrane"/>
    <property type="evidence" value="ECO:0007669"/>
    <property type="project" value="InterPro"/>
</dbReference>
<dbReference type="AlphaFoldDB" id="A0A6N3AT76"/>
<gene>
    <name evidence="2" type="ORF">EMLFYP7_01021</name>
</gene>
<dbReference type="SUPFAM" id="SSF74653">
    <property type="entry name" value="TolA/TonB C-terminal domain"/>
    <property type="match status" value="1"/>
</dbReference>
<sequence>MKFLMKKIIILVLMGFMASGCAPLRPAECQKKSALEDCQYNRSGKVSDRDAYGEQASGIKMALDAALADKHAWKGKRCTMHLDFNIDGSLRHLIVKDGDKDYCQALEEAAQNAKFPPFTDQHIFDVMGSARWDMHGLP</sequence>
<dbReference type="EMBL" id="CACRTZ010000005">
    <property type="protein sequence ID" value="VYT94811.1"/>
    <property type="molecule type" value="Genomic_DNA"/>
</dbReference>
<dbReference type="GO" id="GO:0043213">
    <property type="term" value="P:bacteriocin transport"/>
    <property type="evidence" value="ECO:0007669"/>
    <property type="project" value="InterPro"/>
</dbReference>
<feature type="chain" id="PRO_5027004730" evidence="1">
    <location>
        <begin position="23"/>
        <end position="138"/>
    </location>
</feature>
<proteinExistence type="predicted"/>